<sequence>MAVQGLSEQLFQYSLIISAVGAALGGYYTSSFKNMIVTYGVGVFCSMMVVIPDWAFFRRPPSEWCFPMASDKDSALAQKGRFQILNSTPKYAQRFNFYPLRLIAFTLFYGYIIYRAWNYITS</sequence>
<name>A0A0D6R1T2_ARACU</name>
<dbReference type="InterPro" id="IPR009542">
    <property type="entry name" value="Spc1/SPCS1"/>
</dbReference>
<keyword evidence="5 7" id="KW-1133">Transmembrane helix</keyword>
<dbReference type="PANTHER" id="PTHR38354:SF2">
    <property type="entry name" value="SIGNAL PEPTIDASE COMPLEX-LIKE PROTEIN DTM1"/>
    <property type="match status" value="1"/>
</dbReference>
<reference evidence="8" key="1">
    <citation type="submission" date="2015-03" db="EMBL/GenBank/DDBJ databases">
        <title>A transcriptome of Araucaria cunninghamii, an australian fine timber species.</title>
        <authorList>
            <person name="Jing Yi C.J.Y."/>
            <person name="Yin San L.Y.S."/>
            <person name="Abdul Karim S.S."/>
            <person name="Wan Azmi N.N."/>
            <person name="Hercus R.R."/>
            <person name="Croft L.L."/>
        </authorList>
    </citation>
    <scope>NUCLEOTIDE SEQUENCE</scope>
    <source>
        <strain evidence="8">MI0301</strain>
        <tissue evidence="8">Leaf</tissue>
    </source>
</reference>
<organism evidence="8">
    <name type="scientific">Araucaria cunninghamii</name>
    <name type="common">Hoop pine</name>
    <name type="synonym">Moreton Bay pine</name>
    <dbReference type="NCBI Taxonomy" id="56994"/>
    <lineage>
        <taxon>Eukaryota</taxon>
        <taxon>Viridiplantae</taxon>
        <taxon>Streptophyta</taxon>
        <taxon>Embryophyta</taxon>
        <taxon>Tracheophyta</taxon>
        <taxon>Spermatophyta</taxon>
        <taxon>Pinopsida</taxon>
        <taxon>Pinidae</taxon>
        <taxon>Conifers II</taxon>
        <taxon>Araucariales</taxon>
        <taxon>Araucariaceae</taxon>
        <taxon>Araucaria</taxon>
    </lineage>
</organism>
<feature type="transmembrane region" description="Helical" evidence="7">
    <location>
        <begin position="36"/>
        <end position="57"/>
    </location>
</feature>
<dbReference type="PANTHER" id="PTHR38354">
    <property type="entry name" value="SIGNAL PEPTIDASE COMPLEX-LIKE PROTEIN DTM1"/>
    <property type="match status" value="1"/>
</dbReference>
<keyword evidence="3 7" id="KW-0812">Transmembrane</keyword>
<keyword evidence="4" id="KW-0256">Endoplasmic reticulum</keyword>
<feature type="transmembrane region" description="Helical" evidence="7">
    <location>
        <begin position="12"/>
        <end position="29"/>
    </location>
</feature>
<comment type="similarity">
    <text evidence="2">Belongs to the SPCS1 family.</text>
</comment>
<evidence type="ECO:0000256" key="4">
    <source>
        <dbReference type="ARBA" id="ARBA00022824"/>
    </source>
</evidence>
<evidence type="ECO:0000256" key="3">
    <source>
        <dbReference type="ARBA" id="ARBA00022692"/>
    </source>
</evidence>
<protein>
    <submittedName>
        <fullName evidence="8">Uncharacterized protein</fullName>
    </submittedName>
</protein>
<dbReference type="Pfam" id="PF06645">
    <property type="entry name" value="SPC12"/>
    <property type="match status" value="1"/>
</dbReference>
<evidence type="ECO:0000256" key="1">
    <source>
        <dbReference type="ARBA" id="ARBA00004477"/>
    </source>
</evidence>
<evidence type="ECO:0000313" key="8">
    <source>
        <dbReference type="EMBL" id="JAG96656.1"/>
    </source>
</evidence>
<evidence type="ECO:0000256" key="6">
    <source>
        <dbReference type="ARBA" id="ARBA00023136"/>
    </source>
</evidence>
<dbReference type="InterPro" id="IPR039955">
    <property type="entry name" value="DTM1"/>
</dbReference>
<dbReference type="AlphaFoldDB" id="A0A0D6R1T2"/>
<evidence type="ECO:0000256" key="2">
    <source>
        <dbReference type="ARBA" id="ARBA00005245"/>
    </source>
</evidence>
<dbReference type="GO" id="GO:0005787">
    <property type="term" value="C:signal peptidase complex"/>
    <property type="evidence" value="ECO:0007669"/>
    <property type="project" value="InterPro"/>
</dbReference>
<evidence type="ECO:0000256" key="5">
    <source>
        <dbReference type="ARBA" id="ARBA00022989"/>
    </source>
</evidence>
<dbReference type="EMBL" id="GCKF01036711">
    <property type="protein sequence ID" value="JAG96656.1"/>
    <property type="molecule type" value="Transcribed_RNA"/>
</dbReference>
<comment type="subcellular location">
    <subcellularLocation>
        <location evidence="1">Endoplasmic reticulum membrane</location>
        <topology evidence="1">Multi-pass membrane protein</topology>
    </subcellularLocation>
</comment>
<dbReference type="GO" id="GO:0006465">
    <property type="term" value="P:signal peptide processing"/>
    <property type="evidence" value="ECO:0007669"/>
    <property type="project" value="InterPro"/>
</dbReference>
<feature type="transmembrane region" description="Helical" evidence="7">
    <location>
        <begin position="98"/>
        <end position="117"/>
    </location>
</feature>
<accession>A0A0D6R1T2</accession>
<evidence type="ECO:0000256" key="7">
    <source>
        <dbReference type="SAM" id="Phobius"/>
    </source>
</evidence>
<proteinExistence type="inferred from homology"/>
<keyword evidence="6 7" id="KW-0472">Membrane</keyword>